<reference evidence="1 2" key="1">
    <citation type="submission" date="2018-11" db="EMBL/GenBank/DDBJ databases">
        <title>Complete genome sequence of Paenibacillus baekrokdamisoli strain KCTC 33723.</title>
        <authorList>
            <person name="Kang S.W."/>
            <person name="Lee K.C."/>
            <person name="Kim K.K."/>
            <person name="Kim J.S."/>
            <person name="Kim D.S."/>
            <person name="Ko S.H."/>
            <person name="Yang S.H."/>
            <person name="Lee J.S."/>
        </authorList>
    </citation>
    <scope>NUCLEOTIDE SEQUENCE [LARGE SCALE GENOMIC DNA]</scope>
    <source>
        <strain evidence="1 2">KCTC 33723</strain>
    </source>
</reference>
<dbReference type="Proteomes" id="UP000275368">
    <property type="component" value="Chromosome"/>
</dbReference>
<organism evidence="1 2">
    <name type="scientific">Paenibacillus baekrokdamisoli</name>
    <dbReference type="NCBI Taxonomy" id="1712516"/>
    <lineage>
        <taxon>Bacteria</taxon>
        <taxon>Bacillati</taxon>
        <taxon>Bacillota</taxon>
        <taxon>Bacilli</taxon>
        <taxon>Bacillales</taxon>
        <taxon>Paenibacillaceae</taxon>
        <taxon>Paenibacillus</taxon>
    </lineage>
</organism>
<evidence type="ECO:0000313" key="2">
    <source>
        <dbReference type="Proteomes" id="UP000275368"/>
    </source>
</evidence>
<gene>
    <name evidence="1" type="ORF">Back11_14890</name>
</gene>
<protein>
    <submittedName>
        <fullName evidence="1">Uncharacterized protein</fullName>
    </submittedName>
</protein>
<dbReference type="AlphaFoldDB" id="A0A3G9JA41"/>
<dbReference type="RefSeq" id="WP_232016275.1">
    <property type="nucleotide sequence ID" value="NZ_AP019308.1"/>
</dbReference>
<name>A0A3G9JA41_9BACL</name>
<dbReference type="EMBL" id="AP019308">
    <property type="protein sequence ID" value="BBH20144.1"/>
    <property type="molecule type" value="Genomic_DNA"/>
</dbReference>
<sequence length="207" mass="24101">MEREDQYMYRYAPHYYHYYFRQSNPNWTPSKVDLNQKLRTLWEQHIYWTRLTINSIVSRLPDEKETTARLLRNPSDFAALLEPLYGSGIATMFANLFREHLTIAAELVKALQSGNTAAASDAQKRWYANADAIANFLSRINPYWSKEDWRNMLYEHLRLTGIEATSRLSGNYIENIAINDQIEPQALKMADVMTHGIVQQFPSAFTA</sequence>
<keyword evidence="2" id="KW-1185">Reference proteome</keyword>
<proteinExistence type="predicted"/>
<evidence type="ECO:0000313" key="1">
    <source>
        <dbReference type="EMBL" id="BBH20144.1"/>
    </source>
</evidence>
<dbReference type="KEGG" id="pbk:Back11_14890"/>
<accession>A0A3G9JA41</accession>